<keyword evidence="3" id="KW-0285">Flavoprotein</keyword>
<evidence type="ECO:0000256" key="4">
    <source>
        <dbReference type="ARBA" id="ARBA00022827"/>
    </source>
</evidence>
<dbReference type="PRINTS" id="PR00420">
    <property type="entry name" value="RNGMNOXGNASE"/>
</dbReference>
<dbReference type="SUPFAM" id="SSF51905">
    <property type="entry name" value="FAD/NAD(P)-binding domain"/>
    <property type="match status" value="1"/>
</dbReference>
<dbReference type="Gene3D" id="3.50.50.60">
    <property type="entry name" value="FAD/NAD(P)-binding domain"/>
    <property type="match status" value="1"/>
</dbReference>
<dbReference type="RefSeq" id="XP_060419935.1">
    <property type="nucleotide sequence ID" value="XM_060564887.1"/>
</dbReference>
<keyword evidence="6" id="KW-0503">Monooxygenase</keyword>
<evidence type="ECO:0000256" key="2">
    <source>
        <dbReference type="ARBA" id="ARBA00007992"/>
    </source>
</evidence>
<evidence type="ECO:0000256" key="5">
    <source>
        <dbReference type="ARBA" id="ARBA00023002"/>
    </source>
</evidence>
<keyword evidence="9" id="KW-1185">Reference proteome</keyword>
<dbReference type="Pfam" id="PF01494">
    <property type="entry name" value="FAD_binding_3"/>
    <property type="match status" value="1"/>
</dbReference>
<dbReference type="GeneID" id="85449127"/>
<organism evidence="8 9">
    <name type="scientific">Colletotrichum navitas</name>
    <dbReference type="NCBI Taxonomy" id="681940"/>
    <lineage>
        <taxon>Eukaryota</taxon>
        <taxon>Fungi</taxon>
        <taxon>Dikarya</taxon>
        <taxon>Ascomycota</taxon>
        <taxon>Pezizomycotina</taxon>
        <taxon>Sordariomycetes</taxon>
        <taxon>Hypocreomycetidae</taxon>
        <taxon>Glomerellales</taxon>
        <taxon>Glomerellaceae</taxon>
        <taxon>Colletotrichum</taxon>
        <taxon>Colletotrichum graminicola species complex</taxon>
    </lineage>
</organism>
<gene>
    <name evidence="8" type="ORF">LY79DRAFT_699261</name>
</gene>
<dbReference type="InterPro" id="IPR002938">
    <property type="entry name" value="FAD-bd"/>
</dbReference>
<evidence type="ECO:0000313" key="8">
    <source>
        <dbReference type="EMBL" id="KAK1599346.1"/>
    </source>
</evidence>
<dbReference type="PANTHER" id="PTHR47356:SF2">
    <property type="entry name" value="FAD-BINDING DOMAIN-CONTAINING PROTEIN-RELATED"/>
    <property type="match status" value="1"/>
</dbReference>
<sequence length="254" mass="29155">MSFQARNLRLLTIRATWFSRHYAIQHAGIDFVVLERRTNVVEDLGSSLVPAAPSLRILHQFGIFDQLVKISAELFDNKAFTIDERVFKSTRLLFDVFLQEERGWVFLYEKLPEPTAERITFSICSKQLEEYTREDVFEEHFNVGGAGLEEGICESWSRDGRIILVGDSAHKFTPNVGHGSNTGIQDVVMVCDKLQKLHVPQESGKKAAGAATTDFSALERAFKEHRKEMQEEVQAYRKSSARMTRMHERASWWN</sequence>
<accession>A0AAD8VBT4</accession>
<comment type="caution">
    <text evidence="8">The sequence shown here is derived from an EMBL/GenBank/DDBJ whole genome shotgun (WGS) entry which is preliminary data.</text>
</comment>
<dbReference type="InterPro" id="IPR050562">
    <property type="entry name" value="FAD_mOase_fung"/>
</dbReference>
<proteinExistence type="inferred from homology"/>
<dbReference type="GO" id="GO:0071949">
    <property type="term" value="F:FAD binding"/>
    <property type="evidence" value="ECO:0007669"/>
    <property type="project" value="InterPro"/>
</dbReference>
<comment type="cofactor">
    <cofactor evidence="1">
        <name>FAD</name>
        <dbReference type="ChEBI" id="CHEBI:57692"/>
    </cofactor>
</comment>
<feature type="domain" description="FAD-binding" evidence="7">
    <location>
        <begin position="103"/>
        <end position="196"/>
    </location>
</feature>
<keyword evidence="4" id="KW-0274">FAD</keyword>
<evidence type="ECO:0000256" key="3">
    <source>
        <dbReference type="ARBA" id="ARBA00022630"/>
    </source>
</evidence>
<dbReference type="AlphaFoldDB" id="A0AAD8VBT4"/>
<dbReference type="PANTHER" id="PTHR47356">
    <property type="entry name" value="FAD-DEPENDENT MONOOXYGENASE ASQG-RELATED"/>
    <property type="match status" value="1"/>
</dbReference>
<evidence type="ECO:0000256" key="6">
    <source>
        <dbReference type="ARBA" id="ARBA00023033"/>
    </source>
</evidence>
<dbReference type="EMBL" id="JAHLJV010000002">
    <property type="protein sequence ID" value="KAK1599346.1"/>
    <property type="molecule type" value="Genomic_DNA"/>
</dbReference>
<evidence type="ECO:0000259" key="7">
    <source>
        <dbReference type="Pfam" id="PF01494"/>
    </source>
</evidence>
<protein>
    <recommendedName>
        <fullName evidence="7">FAD-binding domain-containing protein</fullName>
    </recommendedName>
</protein>
<evidence type="ECO:0000256" key="1">
    <source>
        <dbReference type="ARBA" id="ARBA00001974"/>
    </source>
</evidence>
<dbReference type="InterPro" id="IPR036188">
    <property type="entry name" value="FAD/NAD-bd_sf"/>
</dbReference>
<comment type="similarity">
    <text evidence="2">Belongs to the paxM FAD-dependent monooxygenase family.</text>
</comment>
<name>A0AAD8VBT4_9PEZI</name>
<dbReference type="Proteomes" id="UP001230504">
    <property type="component" value="Unassembled WGS sequence"/>
</dbReference>
<keyword evidence="5" id="KW-0560">Oxidoreductase</keyword>
<reference evidence="8" key="1">
    <citation type="submission" date="2021-06" db="EMBL/GenBank/DDBJ databases">
        <title>Comparative genomics, transcriptomics and evolutionary studies reveal genomic signatures of adaptation to plant cell wall in hemibiotrophic fungi.</title>
        <authorList>
            <consortium name="DOE Joint Genome Institute"/>
            <person name="Baroncelli R."/>
            <person name="Diaz J.F."/>
            <person name="Benocci T."/>
            <person name="Peng M."/>
            <person name="Battaglia E."/>
            <person name="Haridas S."/>
            <person name="Andreopoulos W."/>
            <person name="Labutti K."/>
            <person name="Pangilinan J."/>
            <person name="Floch G.L."/>
            <person name="Makela M.R."/>
            <person name="Henrissat B."/>
            <person name="Grigoriev I.V."/>
            <person name="Crouch J.A."/>
            <person name="De Vries R.P."/>
            <person name="Sukno S.A."/>
            <person name="Thon M.R."/>
        </authorList>
    </citation>
    <scope>NUCLEOTIDE SEQUENCE</scope>
    <source>
        <strain evidence="8">CBS 125086</strain>
    </source>
</reference>
<dbReference type="GO" id="GO:0004497">
    <property type="term" value="F:monooxygenase activity"/>
    <property type="evidence" value="ECO:0007669"/>
    <property type="project" value="UniProtKB-KW"/>
</dbReference>
<evidence type="ECO:0000313" key="9">
    <source>
        <dbReference type="Proteomes" id="UP001230504"/>
    </source>
</evidence>